<comment type="caution">
    <text evidence="2">The sequence shown here is derived from an EMBL/GenBank/DDBJ whole genome shotgun (WGS) entry which is preliminary data.</text>
</comment>
<sequence>MTANNKIDRVNGWLTLGANLGVVLGLIILIIEVQQNAALTRAALEADKNNQLANIELSLASPETAAAWTKSVHAPESMTDTEIRIVDSHLAAVTLQWDNLLQMEADGLTTMARVESHIRNTAPFYFGSRFGKNWWKRQMPGWEGTPMFNIADPIILSVDSEFIVTYLDETRLRAPETTGKE</sequence>
<accession>A0ABV3Z148</accession>
<protein>
    <recommendedName>
        <fullName evidence="4">Methyl-accepting chemotaxis protein</fullName>
    </recommendedName>
</protein>
<dbReference type="EMBL" id="JBEHZE010000001">
    <property type="protein sequence ID" value="MEX6632511.1"/>
    <property type="molecule type" value="Genomic_DNA"/>
</dbReference>
<gene>
    <name evidence="2" type="ORF">ABFZ84_03025</name>
</gene>
<dbReference type="RefSeq" id="WP_369312435.1">
    <property type="nucleotide sequence ID" value="NZ_JBEHZE010000001.1"/>
</dbReference>
<reference evidence="2 3" key="1">
    <citation type="submission" date="2024-05" db="EMBL/GenBank/DDBJ databases">
        <title>Three bacterial strains, DH-69, EH-24, and ECK-19 isolated from coastal sediments.</title>
        <authorList>
            <person name="Ye Y.-Q."/>
            <person name="Du Z.-J."/>
        </authorList>
    </citation>
    <scope>NUCLEOTIDE SEQUENCE [LARGE SCALE GENOMIC DNA]</scope>
    <source>
        <strain evidence="2 3">ECK-19</strain>
    </source>
</reference>
<keyword evidence="1" id="KW-0812">Transmembrane</keyword>
<keyword evidence="1" id="KW-0472">Membrane</keyword>
<evidence type="ECO:0008006" key="4">
    <source>
        <dbReference type="Google" id="ProtNLM"/>
    </source>
</evidence>
<keyword evidence="1" id="KW-1133">Transmembrane helix</keyword>
<dbReference type="Proteomes" id="UP001560685">
    <property type="component" value="Unassembled WGS sequence"/>
</dbReference>
<organism evidence="2 3">
    <name type="scientific">Hyphococcus lacteus</name>
    <dbReference type="NCBI Taxonomy" id="3143536"/>
    <lineage>
        <taxon>Bacteria</taxon>
        <taxon>Pseudomonadati</taxon>
        <taxon>Pseudomonadota</taxon>
        <taxon>Alphaproteobacteria</taxon>
        <taxon>Parvularculales</taxon>
        <taxon>Parvularculaceae</taxon>
        <taxon>Hyphococcus</taxon>
    </lineage>
</organism>
<keyword evidence="3" id="KW-1185">Reference proteome</keyword>
<evidence type="ECO:0000256" key="1">
    <source>
        <dbReference type="SAM" id="Phobius"/>
    </source>
</evidence>
<name>A0ABV3Z148_9PROT</name>
<evidence type="ECO:0000313" key="2">
    <source>
        <dbReference type="EMBL" id="MEX6632511.1"/>
    </source>
</evidence>
<evidence type="ECO:0000313" key="3">
    <source>
        <dbReference type="Proteomes" id="UP001560685"/>
    </source>
</evidence>
<feature type="transmembrane region" description="Helical" evidence="1">
    <location>
        <begin position="12"/>
        <end position="31"/>
    </location>
</feature>
<proteinExistence type="predicted"/>